<keyword evidence="1" id="KW-0378">Hydrolase</keyword>
<dbReference type="Proteomes" id="UP000231086">
    <property type="component" value="Unassembled WGS sequence"/>
</dbReference>
<dbReference type="SUPFAM" id="SSF55144">
    <property type="entry name" value="LigT-like"/>
    <property type="match status" value="1"/>
</dbReference>
<gene>
    <name evidence="3" type="ORF">COU85_01025</name>
</gene>
<accession>A0A2M8KJ43</accession>
<evidence type="ECO:0000256" key="1">
    <source>
        <dbReference type="ARBA" id="ARBA00022801"/>
    </source>
</evidence>
<protein>
    <recommendedName>
        <fullName evidence="2">Phosphoesterase HXTX domain-containing protein</fullName>
    </recommendedName>
</protein>
<dbReference type="PANTHER" id="PTHR35561">
    <property type="entry name" value="RNA 2',3'-CYCLIC PHOSPHODIESTERASE"/>
    <property type="match status" value="1"/>
</dbReference>
<dbReference type="InterPro" id="IPR009097">
    <property type="entry name" value="Cyclic_Pdiesterase"/>
</dbReference>
<dbReference type="Gene3D" id="3.90.1140.10">
    <property type="entry name" value="Cyclic phosphodiesterase"/>
    <property type="match status" value="1"/>
</dbReference>
<evidence type="ECO:0000313" key="3">
    <source>
        <dbReference type="EMBL" id="PJE59936.1"/>
    </source>
</evidence>
<dbReference type="EMBL" id="PFEA01000019">
    <property type="protein sequence ID" value="PJE59936.1"/>
    <property type="molecule type" value="Genomic_DNA"/>
</dbReference>
<comment type="caution">
    <text evidence="3">The sequence shown here is derived from an EMBL/GenBank/DDBJ whole genome shotgun (WGS) entry which is preliminary data.</text>
</comment>
<organism evidence="3 4">
    <name type="scientific">Candidatus Portnoybacteria bacterium CG10_big_fil_rev_8_21_14_0_10_44_7</name>
    <dbReference type="NCBI Taxonomy" id="1974816"/>
    <lineage>
        <taxon>Bacteria</taxon>
        <taxon>Candidatus Portnoyibacteriota</taxon>
    </lineage>
</organism>
<evidence type="ECO:0000313" key="4">
    <source>
        <dbReference type="Proteomes" id="UP000231086"/>
    </source>
</evidence>
<feature type="non-terminal residue" evidence="3">
    <location>
        <position position="1"/>
    </location>
</feature>
<dbReference type="GO" id="GO:0008664">
    <property type="term" value="F:RNA 2',3'-cyclic 3'-phosphodiesterase activity"/>
    <property type="evidence" value="ECO:0007669"/>
    <property type="project" value="InterPro"/>
</dbReference>
<name>A0A2M8KJ43_9BACT</name>
<dbReference type="AlphaFoldDB" id="A0A2M8KJ43"/>
<reference evidence="4" key="1">
    <citation type="submission" date="2017-09" db="EMBL/GenBank/DDBJ databases">
        <title>Depth-based differentiation of microbial function through sediment-hosted aquifers and enrichment of novel symbionts in the deep terrestrial subsurface.</title>
        <authorList>
            <person name="Probst A.J."/>
            <person name="Ladd B."/>
            <person name="Jarett J.K."/>
            <person name="Geller-Mcgrath D.E."/>
            <person name="Sieber C.M.K."/>
            <person name="Emerson J.B."/>
            <person name="Anantharaman K."/>
            <person name="Thomas B.C."/>
            <person name="Malmstrom R."/>
            <person name="Stieglmeier M."/>
            <person name="Klingl A."/>
            <person name="Woyke T."/>
            <person name="Ryan C.M."/>
            <person name="Banfield J.F."/>
        </authorList>
    </citation>
    <scope>NUCLEOTIDE SEQUENCE [LARGE SCALE GENOMIC DNA]</scope>
</reference>
<dbReference type="InterPro" id="IPR014051">
    <property type="entry name" value="Phosphoesterase_HXTX"/>
</dbReference>
<dbReference type="PANTHER" id="PTHR35561:SF1">
    <property type="entry name" value="RNA 2',3'-CYCLIC PHOSPHODIESTERASE"/>
    <property type="match status" value="1"/>
</dbReference>
<dbReference type="InterPro" id="IPR004175">
    <property type="entry name" value="RNA_CPDase"/>
</dbReference>
<proteinExistence type="predicted"/>
<dbReference type="Pfam" id="PF02834">
    <property type="entry name" value="LigT_PEase"/>
    <property type="match status" value="1"/>
</dbReference>
<sequence length="100" mass="11458">GPPGKTPRMIWVSGPENKMLTALKNKVEDVVARGCWHRQNQQKFTPHITLMRLKNGRPGQLSATKEKIDITFPVWSFELMESRLKRSGAEYCILESFSLD</sequence>
<evidence type="ECO:0000259" key="2">
    <source>
        <dbReference type="Pfam" id="PF02834"/>
    </source>
</evidence>
<dbReference type="GO" id="GO:0004113">
    <property type="term" value="F:2',3'-cyclic-nucleotide 3'-phosphodiesterase activity"/>
    <property type="evidence" value="ECO:0007669"/>
    <property type="project" value="InterPro"/>
</dbReference>
<feature type="domain" description="Phosphoesterase HXTX" evidence="2">
    <location>
        <begin position="18"/>
        <end position="88"/>
    </location>
</feature>